<dbReference type="InterPro" id="IPR047704">
    <property type="entry name" value="GPS-CTERM"/>
</dbReference>
<evidence type="ECO:0000256" key="1">
    <source>
        <dbReference type="SAM" id="MobiDB-lite"/>
    </source>
</evidence>
<evidence type="ECO:0000256" key="3">
    <source>
        <dbReference type="SAM" id="SignalP"/>
    </source>
</evidence>
<dbReference type="InterPro" id="IPR047703">
    <property type="entry name" value="SCO2322-like"/>
</dbReference>
<reference evidence="4 5" key="1">
    <citation type="journal article" date="2019" name="Int. J. Syst. Evol. Microbiol.">
        <title>The Global Catalogue of Microorganisms (GCM) 10K type strain sequencing project: providing services to taxonomists for standard genome sequencing and annotation.</title>
        <authorList>
            <consortium name="The Broad Institute Genomics Platform"/>
            <consortium name="The Broad Institute Genome Sequencing Center for Infectious Disease"/>
            <person name="Wu L."/>
            <person name="Ma J."/>
        </authorList>
    </citation>
    <scope>NUCLEOTIDE SEQUENCE [LARGE SCALE GENOMIC DNA]</scope>
    <source>
        <strain evidence="4 5">JCM 12696</strain>
    </source>
</reference>
<feature type="chain" id="PRO_5046804555" description="Secreted protein" evidence="3">
    <location>
        <begin position="36"/>
        <end position="254"/>
    </location>
</feature>
<dbReference type="NCBIfam" id="NF040681">
    <property type="entry name" value="GPS-CTERM"/>
    <property type="match status" value="1"/>
</dbReference>
<evidence type="ECO:0000313" key="4">
    <source>
        <dbReference type="EMBL" id="GAA1169839.1"/>
    </source>
</evidence>
<organism evidence="4 5">
    <name type="scientific">Streptomyces hebeiensis</name>
    <dbReference type="NCBI Taxonomy" id="229486"/>
    <lineage>
        <taxon>Bacteria</taxon>
        <taxon>Bacillati</taxon>
        <taxon>Actinomycetota</taxon>
        <taxon>Actinomycetes</taxon>
        <taxon>Kitasatosporales</taxon>
        <taxon>Streptomycetaceae</taxon>
        <taxon>Streptomyces</taxon>
    </lineage>
</organism>
<evidence type="ECO:0000313" key="5">
    <source>
        <dbReference type="Proteomes" id="UP001501371"/>
    </source>
</evidence>
<dbReference type="RefSeq" id="WP_344275574.1">
    <property type="nucleotide sequence ID" value="NZ_BAAAKV010000023.1"/>
</dbReference>
<keyword evidence="5" id="KW-1185">Reference proteome</keyword>
<comment type="caution">
    <text evidence="4">The sequence shown here is derived from an EMBL/GenBank/DDBJ whole genome shotgun (WGS) entry which is preliminary data.</text>
</comment>
<keyword evidence="2" id="KW-1133">Transmembrane helix</keyword>
<feature type="compositionally biased region" description="Pro residues" evidence="1">
    <location>
        <begin position="188"/>
        <end position="198"/>
    </location>
</feature>
<feature type="region of interest" description="Disordered" evidence="1">
    <location>
        <begin position="172"/>
        <end position="226"/>
    </location>
</feature>
<feature type="transmembrane region" description="Helical" evidence="2">
    <location>
        <begin position="229"/>
        <end position="247"/>
    </location>
</feature>
<name>A0ABN1UW73_9ACTN</name>
<sequence>MTGSRIPLPVRAPLPAGVALLVSLLVALGAGSAQAAGYRYWSFWESDGGGWAYATEGPATARPADGSVTGFRFSVSADSGDAAKPRGVPDFAAVCGDTAAEAGRKRVAVVVDPGTAADAPDGERPPAPRATCARVGEDATAAEALAAVAEPLRYNADALLCAISGYPASGCGEQVRDGEKQPEETAPAAPPETTPPTTPTTAGTTAGGSRDTAAPATGAEGVHDGGPSLGLVAGVAAVAALAAAGLWRARRRRG</sequence>
<feature type="signal peptide" evidence="3">
    <location>
        <begin position="1"/>
        <end position="35"/>
    </location>
</feature>
<keyword evidence="2" id="KW-0812">Transmembrane</keyword>
<keyword evidence="2" id="KW-0472">Membrane</keyword>
<proteinExistence type="predicted"/>
<feature type="compositionally biased region" description="Low complexity" evidence="1">
    <location>
        <begin position="199"/>
        <end position="208"/>
    </location>
</feature>
<evidence type="ECO:0008006" key="6">
    <source>
        <dbReference type="Google" id="ProtNLM"/>
    </source>
</evidence>
<dbReference type="NCBIfam" id="NF040672">
    <property type="entry name" value="SCO2322_fam"/>
    <property type="match status" value="1"/>
</dbReference>
<dbReference type="Proteomes" id="UP001501371">
    <property type="component" value="Unassembled WGS sequence"/>
</dbReference>
<protein>
    <recommendedName>
        <fullName evidence="6">Secreted protein</fullName>
    </recommendedName>
</protein>
<accession>A0ABN1UW73</accession>
<dbReference type="EMBL" id="BAAAKV010000023">
    <property type="protein sequence ID" value="GAA1169839.1"/>
    <property type="molecule type" value="Genomic_DNA"/>
</dbReference>
<keyword evidence="3" id="KW-0732">Signal</keyword>
<evidence type="ECO:0000256" key="2">
    <source>
        <dbReference type="SAM" id="Phobius"/>
    </source>
</evidence>
<gene>
    <name evidence="4" type="ORF">GCM10009654_28910</name>
</gene>
<feature type="compositionally biased region" description="Basic and acidic residues" evidence="1">
    <location>
        <begin position="174"/>
        <end position="183"/>
    </location>
</feature>